<dbReference type="Gene3D" id="2.60.40.1630">
    <property type="entry name" value="bacillus anthracis domain"/>
    <property type="match status" value="1"/>
</dbReference>
<evidence type="ECO:0000313" key="4">
    <source>
        <dbReference type="Proteomes" id="UP000198619"/>
    </source>
</evidence>
<sequence length="515" mass="58547">MCKDIKELIKIPDGLDNSILKGFEEGKKQRKAKKRNKIIKRTSVAAALVVVSITTAGIINPEIVSAIPIINRVFEYFNDTGMGYNVDKYKELGKVINETINKDGVKITLDQIIIDDNNLMASFTVESEVLRGYENKNNHRDFFRPNFNLKVNGETPSSRGQTVTIINETKGAVVLKANISNIKLNEEIKLDLGIRGIERRENVLAEGNWEYNIKTIKDIKSESYTGDRIVKVDEGELWVDRLNKTQLTNRLVIKGKYNSEINSEIELSRLSYLIKDNNGNELYTEGLHGFSDREGNYQTELEILNDLSNVEYIEIIPFKDDRLILKDVESAQIRDLNGNKTTQSDEMKIQVPLLICTNDSVSKINRKEEFTSREPDQEQLKSGYGLSIVPYYLNIDRSKAFLSIDDIVGKEIKVNNTDKVTITNIDANDKSTKINMKIDGSYDYRNLSNLVIFDEDMNDTCTWEGNAGLVLENIETKEVSFKLGPIDKSKKYTIAIPMAKELKCNEENKIVVKLK</sequence>
<accession>A0A1I1ATV3</accession>
<dbReference type="RefSeq" id="WP_090042962.1">
    <property type="nucleotide sequence ID" value="NZ_FOKI01000047.1"/>
</dbReference>
<protein>
    <recommendedName>
        <fullName evidence="2">DUF4179 domain-containing protein</fullName>
    </recommendedName>
</protein>
<dbReference type="EMBL" id="FOKI01000047">
    <property type="protein sequence ID" value="SFB41519.1"/>
    <property type="molecule type" value="Genomic_DNA"/>
</dbReference>
<evidence type="ECO:0000313" key="3">
    <source>
        <dbReference type="EMBL" id="SFB41519.1"/>
    </source>
</evidence>
<reference evidence="3 4" key="1">
    <citation type="submission" date="2016-10" db="EMBL/GenBank/DDBJ databases">
        <authorList>
            <person name="de Groot N.N."/>
        </authorList>
    </citation>
    <scope>NUCLEOTIDE SEQUENCE [LARGE SCALE GENOMIC DNA]</scope>
    <source>
        <strain evidence="3 4">DSM 12271</strain>
    </source>
</reference>
<name>A0A1I1ATV3_9CLOT</name>
<dbReference type="AlphaFoldDB" id="A0A1I1ATV3"/>
<dbReference type="InterPro" id="IPR025436">
    <property type="entry name" value="DUF4179"/>
</dbReference>
<keyword evidence="1" id="KW-1133">Transmembrane helix</keyword>
<keyword evidence="1" id="KW-0472">Membrane</keyword>
<keyword evidence="4" id="KW-1185">Reference proteome</keyword>
<dbReference type="OrthoDB" id="1748051at2"/>
<keyword evidence="1" id="KW-0812">Transmembrane</keyword>
<proteinExistence type="predicted"/>
<evidence type="ECO:0000256" key="1">
    <source>
        <dbReference type="SAM" id="Phobius"/>
    </source>
</evidence>
<dbReference type="Pfam" id="PF13786">
    <property type="entry name" value="DUF4179"/>
    <property type="match status" value="1"/>
</dbReference>
<dbReference type="STRING" id="84698.SAMN04488528_104713"/>
<dbReference type="Proteomes" id="UP000198619">
    <property type="component" value="Unassembled WGS sequence"/>
</dbReference>
<organism evidence="3 4">
    <name type="scientific">Clostridium frigidicarnis</name>
    <dbReference type="NCBI Taxonomy" id="84698"/>
    <lineage>
        <taxon>Bacteria</taxon>
        <taxon>Bacillati</taxon>
        <taxon>Bacillota</taxon>
        <taxon>Clostridia</taxon>
        <taxon>Eubacteriales</taxon>
        <taxon>Clostridiaceae</taxon>
        <taxon>Clostridium</taxon>
    </lineage>
</organism>
<feature type="transmembrane region" description="Helical" evidence="1">
    <location>
        <begin position="38"/>
        <end position="59"/>
    </location>
</feature>
<gene>
    <name evidence="3" type="ORF">SAMN04488528_104713</name>
</gene>
<evidence type="ECO:0000259" key="2">
    <source>
        <dbReference type="Pfam" id="PF13786"/>
    </source>
</evidence>
<feature type="domain" description="DUF4179" evidence="2">
    <location>
        <begin position="34"/>
        <end position="127"/>
    </location>
</feature>